<organism evidence="3 4">
    <name type="scientific">Haladaptatus pallidirubidus</name>
    <dbReference type="NCBI Taxonomy" id="1008152"/>
    <lineage>
        <taxon>Archaea</taxon>
        <taxon>Methanobacteriati</taxon>
        <taxon>Methanobacteriota</taxon>
        <taxon>Stenosarchaea group</taxon>
        <taxon>Halobacteria</taxon>
        <taxon>Halobacteriales</taxon>
        <taxon>Haladaptataceae</taxon>
        <taxon>Haladaptatus</taxon>
    </lineage>
</organism>
<dbReference type="PANTHER" id="PTHR22946">
    <property type="entry name" value="DIENELACTONE HYDROLASE DOMAIN-CONTAINING PROTEIN-RELATED"/>
    <property type="match status" value="1"/>
</dbReference>
<gene>
    <name evidence="3" type="ORF">GCM10025751_11950</name>
</gene>
<accession>A0AAV3UDG7</accession>
<dbReference type="GeneID" id="68611768"/>
<dbReference type="Proteomes" id="UP001501729">
    <property type="component" value="Unassembled WGS sequence"/>
</dbReference>
<dbReference type="RefSeq" id="WP_227775982.1">
    <property type="nucleotide sequence ID" value="NZ_BAABKX010000001.1"/>
</dbReference>
<dbReference type="PANTHER" id="PTHR22946:SF12">
    <property type="entry name" value="CONIDIAL PIGMENT BIOSYNTHESIS PROTEIN AYG1 (AFU_ORTHOLOGUE AFUA_2G17550)"/>
    <property type="match status" value="1"/>
</dbReference>
<sequence>MNVHFEDATFDYQTLRAMSYATYGGAEPGECLATVENIGEGDFEGWFTEWRRTADRVAETARTALDGRHRETARGAFFRAHNYYRTAEFFLDSDDPRRLPTYERSRETFRSALGLLDTPTQQVEIPYEDTTLPGYWFVPEASDNDGDGTEKSFPTVVCLGGFDSIAEELYFLCGVATALERGYSCLVFDGPGQGAPLRLEGLRARPDWEAVVGPVLDFLEEKSDANETRIALLGASMGGYYAPRAAAGDDRVSACIAFDHCFDLWSASAHGQERIANIVDHAPGAVVNALASFGARFDPGARWQLENSSWVFGTDAAALRRTVREYSLRDVADRITCPTLALAGEDDHLIPLPLVYEFVDAIAGPTTLRVFRTEEGAGEHCQLGNLSLAHGEIYDWLDDRFSGV</sequence>
<name>A0AAV3UDG7_9EURY</name>
<dbReference type="EMBL" id="BAABKX010000001">
    <property type="protein sequence ID" value="GAA5044865.1"/>
    <property type="molecule type" value="Genomic_DNA"/>
</dbReference>
<dbReference type="Gene3D" id="3.40.50.1820">
    <property type="entry name" value="alpha/beta hydrolase"/>
    <property type="match status" value="1"/>
</dbReference>
<evidence type="ECO:0000256" key="1">
    <source>
        <dbReference type="ARBA" id="ARBA00038115"/>
    </source>
</evidence>
<feature type="domain" description="AB hydrolase-1" evidence="2">
    <location>
        <begin position="172"/>
        <end position="380"/>
    </location>
</feature>
<dbReference type="SUPFAM" id="SSF53474">
    <property type="entry name" value="alpha/beta-Hydrolases"/>
    <property type="match status" value="1"/>
</dbReference>
<dbReference type="Pfam" id="PF12697">
    <property type="entry name" value="Abhydrolase_6"/>
    <property type="match status" value="1"/>
</dbReference>
<keyword evidence="3" id="KW-0378">Hydrolase</keyword>
<comment type="caution">
    <text evidence="3">The sequence shown here is derived from an EMBL/GenBank/DDBJ whole genome shotgun (WGS) entry which is preliminary data.</text>
</comment>
<dbReference type="GO" id="GO:0016787">
    <property type="term" value="F:hydrolase activity"/>
    <property type="evidence" value="ECO:0007669"/>
    <property type="project" value="UniProtKB-KW"/>
</dbReference>
<reference evidence="3 4" key="1">
    <citation type="journal article" date="2019" name="Int. J. Syst. Evol. Microbiol.">
        <title>The Global Catalogue of Microorganisms (GCM) 10K type strain sequencing project: providing services to taxonomists for standard genome sequencing and annotation.</title>
        <authorList>
            <consortium name="The Broad Institute Genomics Platform"/>
            <consortium name="The Broad Institute Genome Sequencing Center for Infectious Disease"/>
            <person name="Wu L."/>
            <person name="Ma J."/>
        </authorList>
    </citation>
    <scope>NUCLEOTIDE SEQUENCE [LARGE SCALE GENOMIC DNA]</scope>
    <source>
        <strain evidence="3 4">JCM 17504</strain>
    </source>
</reference>
<comment type="similarity">
    <text evidence="1">Belongs to the AB hydrolase superfamily. FUS2 hydrolase family.</text>
</comment>
<proteinExistence type="inferred from homology"/>
<dbReference type="AlphaFoldDB" id="A0AAV3UDG7"/>
<dbReference type="InterPro" id="IPR050261">
    <property type="entry name" value="FrsA_esterase"/>
</dbReference>
<evidence type="ECO:0000313" key="4">
    <source>
        <dbReference type="Proteomes" id="UP001501729"/>
    </source>
</evidence>
<dbReference type="InterPro" id="IPR029058">
    <property type="entry name" value="AB_hydrolase_fold"/>
</dbReference>
<evidence type="ECO:0000313" key="3">
    <source>
        <dbReference type="EMBL" id="GAA5044865.1"/>
    </source>
</evidence>
<evidence type="ECO:0000259" key="2">
    <source>
        <dbReference type="Pfam" id="PF12697"/>
    </source>
</evidence>
<protein>
    <submittedName>
        <fullName evidence="3">Alpha/beta hydrolase</fullName>
    </submittedName>
</protein>
<dbReference type="Gene3D" id="1.20.1440.110">
    <property type="entry name" value="acylaminoacyl peptidase"/>
    <property type="match status" value="1"/>
</dbReference>
<dbReference type="InterPro" id="IPR000073">
    <property type="entry name" value="AB_hydrolase_1"/>
</dbReference>
<keyword evidence="4" id="KW-1185">Reference proteome</keyword>